<gene>
    <name evidence="9" type="ORF">CkaCkLH20_12576</name>
</gene>
<name>A0A9P6HSI3_9PEZI</name>
<proteinExistence type="inferred from homology"/>
<feature type="binding site" description="axial binding residue" evidence="7">
    <location>
        <position position="485"/>
    </location>
    <ligand>
        <name>heme</name>
        <dbReference type="ChEBI" id="CHEBI:30413"/>
    </ligand>
    <ligandPart>
        <name>Fe</name>
        <dbReference type="ChEBI" id="CHEBI:18248"/>
    </ligandPart>
</feature>
<dbReference type="PANTHER" id="PTHR24305:SF166">
    <property type="entry name" value="CYTOCHROME P450 12A4, MITOCHONDRIAL-RELATED"/>
    <property type="match status" value="1"/>
</dbReference>
<dbReference type="OrthoDB" id="1470350at2759"/>
<dbReference type="PANTHER" id="PTHR24305">
    <property type="entry name" value="CYTOCHROME P450"/>
    <property type="match status" value="1"/>
</dbReference>
<keyword evidence="4 7" id="KW-0479">Metal-binding</keyword>
<evidence type="ECO:0000256" key="4">
    <source>
        <dbReference type="ARBA" id="ARBA00022723"/>
    </source>
</evidence>
<dbReference type="InterPro" id="IPR002403">
    <property type="entry name" value="Cyt_P450_E_grp-IV"/>
</dbReference>
<keyword evidence="6" id="KW-0560">Oxidoreductase</keyword>
<keyword evidence="6" id="KW-0503">Monooxygenase</keyword>
<evidence type="ECO:0000256" key="2">
    <source>
        <dbReference type="ARBA" id="ARBA00010617"/>
    </source>
</evidence>
<dbReference type="Proteomes" id="UP000781932">
    <property type="component" value="Unassembled WGS sequence"/>
</dbReference>
<keyword evidence="8" id="KW-0812">Transmembrane</keyword>
<dbReference type="GO" id="GO:0016705">
    <property type="term" value="F:oxidoreductase activity, acting on paired donors, with incorporation or reduction of molecular oxygen"/>
    <property type="evidence" value="ECO:0007669"/>
    <property type="project" value="InterPro"/>
</dbReference>
<evidence type="ECO:0000313" key="9">
    <source>
        <dbReference type="EMBL" id="KAF9869967.1"/>
    </source>
</evidence>
<dbReference type="PRINTS" id="PR00465">
    <property type="entry name" value="EP450IV"/>
</dbReference>
<reference evidence="9" key="2">
    <citation type="submission" date="2020-11" db="EMBL/GenBank/DDBJ databases">
        <title>Whole genome sequencing of Colletotrichum sp.</title>
        <authorList>
            <person name="Li H."/>
        </authorList>
    </citation>
    <scope>NUCLEOTIDE SEQUENCE</scope>
    <source>
        <strain evidence="9">CkLH20</strain>
    </source>
</reference>
<evidence type="ECO:0000256" key="6">
    <source>
        <dbReference type="ARBA" id="ARBA00023033"/>
    </source>
</evidence>
<dbReference type="Pfam" id="PF00067">
    <property type="entry name" value="p450"/>
    <property type="match status" value="1"/>
</dbReference>
<dbReference type="GO" id="GO:0004497">
    <property type="term" value="F:monooxygenase activity"/>
    <property type="evidence" value="ECO:0007669"/>
    <property type="project" value="UniProtKB-KW"/>
</dbReference>
<accession>A0A9P6HSI3</accession>
<protein>
    <recommendedName>
        <fullName evidence="11">Cytochrome P450</fullName>
    </recommendedName>
</protein>
<keyword evidence="5 7" id="KW-0408">Iron</keyword>
<dbReference type="InterPro" id="IPR036396">
    <property type="entry name" value="Cyt_P450_sf"/>
</dbReference>
<evidence type="ECO:0000256" key="1">
    <source>
        <dbReference type="ARBA" id="ARBA00001971"/>
    </source>
</evidence>
<keyword evidence="3 7" id="KW-0349">Heme</keyword>
<evidence type="ECO:0008006" key="11">
    <source>
        <dbReference type="Google" id="ProtNLM"/>
    </source>
</evidence>
<keyword evidence="8" id="KW-1133">Transmembrane helix</keyword>
<dbReference type="GO" id="GO:0005506">
    <property type="term" value="F:iron ion binding"/>
    <property type="evidence" value="ECO:0007669"/>
    <property type="project" value="InterPro"/>
</dbReference>
<comment type="cofactor">
    <cofactor evidence="1 7">
        <name>heme</name>
        <dbReference type="ChEBI" id="CHEBI:30413"/>
    </cofactor>
</comment>
<reference evidence="9" key="1">
    <citation type="submission" date="2020-03" db="EMBL/GenBank/DDBJ databases">
        <authorList>
            <person name="He L."/>
        </authorList>
    </citation>
    <scope>NUCLEOTIDE SEQUENCE</scope>
    <source>
        <strain evidence="9">CkLH20</strain>
    </source>
</reference>
<dbReference type="InterPro" id="IPR001128">
    <property type="entry name" value="Cyt_P450"/>
</dbReference>
<dbReference type="RefSeq" id="XP_038739428.1">
    <property type="nucleotide sequence ID" value="XM_038895289.1"/>
</dbReference>
<feature type="transmembrane region" description="Helical" evidence="8">
    <location>
        <begin position="21"/>
        <end position="43"/>
    </location>
</feature>
<dbReference type="AlphaFoldDB" id="A0A9P6HSI3"/>
<sequence length="538" mass="61311">MIDSLVHNIASHLSDLSDINIPVVAATGLFLVAVYKLLIYSLFLSPLSRIPAAHWSSHVCPLWIYYIRYKMVENQTIHELHKRKGPILRTAPHQLSVNCYEGGLKTIYTGGFHKTDFYHNRFVNYGVDPMFAMSGKEHSQRKRMLSHVYSKSYILSSPTVRETTKAVLFDRLMPSIKEAADSRKSIEVLAMLAAYSMDAFTTYQFGLSLGTNFLQNVEERKWYLYLFYVRRPYLFWTTELPKFTAMARRIGIKLVPDWVEKSSTDLEEWQISICDKAENLLSSEATVAVQDKPLVYEWERTAFKKQDCKVQALNGQPYPRRLELASDMYDHNAAAHETSGDTLTYVFYELSRRPELQDRLREELCTLSPKLSYPKSWDDTDLPDAKAVDQLSLLDAVLQETLRLWVAVPGGQPRVTPSPSCTLAGYDHIPPGVRVQSAGYTIHRNPKIFPQPDEWIPERWLGQTPERLSEMRKWFWAWGSGGAMCIGSNIATHSMKHCIAGVYTNYTTSIVGAPNMELAEGFTAGPKGGKLELMFQHV</sequence>
<comment type="similarity">
    <text evidence="2">Belongs to the cytochrome P450 family.</text>
</comment>
<evidence type="ECO:0000256" key="7">
    <source>
        <dbReference type="PIRSR" id="PIRSR602403-1"/>
    </source>
</evidence>
<comment type="caution">
    <text evidence="9">The sequence shown here is derived from an EMBL/GenBank/DDBJ whole genome shotgun (WGS) entry which is preliminary data.</text>
</comment>
<dbReference type="GeneID" id="62168363"/>
<dbReference type="EMBL" id="JAATWM020000061">
    <property type="protein sequence ID" value="KAF9869967.1"/>
    <property type="molecule type" value="Genomic_DNA"/>
</dbReference>
<evidence type="ECO:0000256" key="5">
    <source>
        <dbReference type="ARBA" id="ARBA00023004"/>
    </source>
</evidence>
<dbReference type="CDD" id="cd11059">
    <property type="entry name" value="CYP_fungal"/>
    <property type="match status" value="1"/>
</dbReference>
<dbReference type="Gene3D" id="1.10.630.10">
    <property type="entry name" value="Cytochrome P450"/>
    <property type="match status" value="1"/>
</dbReference>
<organism evidence="9 10">
    <name type="scientific">Colletotrichum karsti</name>
    <dbReference type="NCBI Taxonomy" id="1095194"/>
    <lineage>
        <taxon>Eukaryota</taxon>
        <taxon>Fungi</taxon>
        <taxon>Dikarya</taxon>
        <taxon>Ascomycota</taxon>
        <taxon>Pezizomycotina</taxon>
        <taxon>Sordariomycetes</taxon>
        <taxon>Hypocreomycetidae</taxon>
        <taxon>Glomerellales</taxon>
        <taxon>Glomerellaceae</taxon>
        <taxon>Colletotrichum</taxon>
        <taxon>Colletotrichum boninense species complex</taxon>
    </lineage>
</organism>
<keyword evidence="10" id="KW-1185">Reference proteome</keyword>
<dbReference type="GO" id="GO:0020037">
    <property type="term" value="F:heme binding"/>
    <property type="evidence" value="ECO:0007669"/>
    <property type="project" value="InterPro"/>
</dbReference>
<dbReference type="SUPFAM" id="SSF48264">
    <property type="entry name" value="Cytochrome P450"/>
    <property type="match status" value="1"/>
</dbReference>
<evidence type="ECO:0000256" key="8">
    <source>
        <dbReference type="SAM" id="Phobius"/>
    </source>
</evidence>
<keyword evidence="8" id="KW-0472">Membrane</keyword>
<dbReference type="InterPro" id="IPR050121">
    <property type="entry name" value="Cytochrome_P450_monoxygenase"/>
</dbReference>
<evidence type="ECO:0000313" key="10">
    <source>
        <dbReference type="Proteomes" id="UP000781932"/>
    </source>
</evidence>
<evidence type="ECO:0000256" key="3">
    <source>
        <dbReference type="ARBA" id="ARBA00022617"/>
    </source>
</evidence>